<organism evidence="2 3">
    <name type="scientific">Lentinus tigrinus ALCF2SS1-6</name>
    <dbReference type="NCBI Taxonomy" id="1328759"/>
    <lineage>
        <taxon>Eukaryota</taxon>
        <taxon>Fungi</taxon>
        <taxon>Dikarya</taxon>
        <taxon>Basidiomycota</taxon>
        <taxon>Agaricomycotina</taxon>
        <taxon>Agaricomycetes</taxon>
        <taxon>Polyporales</taxon>
        <taxon>Polyporaceae</taxon>
        <taxon>Lentinus</taxon>
    </lineage>
</organism>
<protein>
    <submittedName>
        <fullName evidence="2">Uncharacterized protein</fullName>
    </submittedName>
</protein>
<proteinExistence type="predicted"/>
<name>A0A5C2RTU3_9APHY</name>
<feature type="compositionally biased region" description="Acidic residues" evidence="1">
    <location>
        <begin position="113"/>
        <end position="145"/>
    </location>
</feature>
<feature type="compositionally biased region" description="Basic and acidic residues" evidence="1">
    <location>
        <begin position="275"/>
        <end position="286"/>
    </location>
</feature>
<reference evidence="2" key="1">
    <citation type="journal article" date="2018" name="Genome Biol. Evol.">
        <title>Genomics and development of Lentinus tigrinus, a white-rot wood-decaying mushroom with dimorphic fruiting bodies.</title>
        <authorList>
            <person name="Wu B."/>
            <person name="Xu Z."/>
            <person name="Knudson A."/>
            <person name="Carlson A."/>
            <person name="Chen N."/>
            <person name="Kovaka S."/>
            <person name="LaButti K."/>
            <person name="Lipzen A."/>
            <person name="Pennachio C."/>
            <person name="Riley R."/>
            <person name="Schakwitz W."/>
            <person name="Umezawa K."/>
            <person name="Ohm R.A."/>
            <person name="Grigoriev I.V."/>
            <person name="Nagy L.G."/>
            <person name="Gibbons J."/>
            <person name="Hibbett D."/>
        </authorList>
    </citation>
    <scope>NUCLEOTIDE SEQUENCE [LARGE SCALE GENOMIC DNA]</scope>
    <source>
        <strain evidence="2">ALCF2SS1-6</strain>
    </source>
</reference>
<keyword evidence="3" id="KW-1185">Reference proteome</keyword>
<dbReference type="EMBL" id="ML122298">
    <property type="protein sequence ID" value="RPD55093.1"/>
    <property type="molecule type" value="Genomic_DNA"/>
</dbReference>
<gene>
    <name evidence="2" type="ORF">L227DRAFT_657108</name>
</gene>
<evidence type="ECO:0000313" key="2">
    <source>
        <dbReference type="EMBL" id="RPD55093.1"/>
    </source>
</evidence>
<evidence type="ECO:0000256" key="1">
    <source>
        <dbReference type="SAM" id="MobiDB-lite"/>
    </source>
</evidence>
<evidence type="ECO:0000313" key="3">
    <source>
        <dbReference type="Proteomes" id="UP000313359"/>
    </source>
</evidence>
<dbReference type="Proteomes" id="UP000313359">
    <property type="component" value="Unassembled WGS sequence"/>
</dbReference>
<feature type="compositionally biased region" description="Basic residues" evidence="1">
    <location>
        <begin position="341"/>
        <end position="360"/>
    </location>
</feature>
<accession>A0A5C2RTU3</accession>
<feature type="compositionally biased region" description="Basic and acidic residues" evidence="1">
    <location>
        <begin position="317"/>
        <end position="327"/>
    </location>
</feature>
<feature type="region of interest" description="Disordered" evidence="1">
    <location>
        <begin position="91"/>
        <end position="360"/>
    </location>
</feature>
<dbReference type="OrthoDB" id="10673864at2759"/>
<sequence>MIDGRTPMVQELASVYQYPVHAGAPPEDTFLPQPEFFPPVNKNDPESTLSDPTVTLSDIEGAEDDDIMGVVAHVHSHSAASEEYDWDKEYINGTISEHETASDGEYLPGSQSSEEDTCSDMSADDTVDDDVDDVYDVYEDVDGVDDSPGRTRWNPPRKATRNFGGLWQVSHPTIPVSPEVAPHPSESEPNPPLPRLDQDDDVLSILTDLTSLYGGEDDDATTGTSEAQGPTPADSEESEVDFDQLYIDGPLSDRETASDGEYLPDANAQIWLRTPVDRSRPVDMPRRKNPPRGARPGQEAVSIPALPRRSRRLKAVASEHDDGHFEESYSASSDDNDYGVTKKRTRGKGGKTNTKRQRRT</sequence>
<feature type="region of interest" description="Disordered" evidence="1">
    <location>
        <begin position="26"/>
        <end position="53"/>
    </location>
</feature>
<dbReference type="AlphaFoldDB" id="A0A5C2RTU3"/>